<name>A0A016UXP0_9BILA</name>
<reference evidence="2" key="1">
    <citation type="journal article" date="2015" name="Nat. Genet.">
        <title>The genome and transcriptome of the zoonotic hookworm Ancylostoma ceylanicum identify infection-specific gene families.</title>
        <authorList>
            <person name="Schwarz E.M."/>
            <person name="Hu Y."/>
            <person name="Antoshechkin I."/>
            <person name="Miller M.M."/>
            <person name="Sternberg P.W."/>
            <person name="Aroian R.V."/>
        </authorList>
    </citation>
    <scope>NUCLEOTIDE SEQUENCE</scope>
    <source>
        <strain evidence="2">HY135</strain>
    </source>
</reference>
<organism evidence="1 2">
    <name type="scientific">Ancylostoma ceylanicum</name>
    <dbReference type="NCBI Taxonomy" id="53326"/>
    <lineage>
        <taxon>Eukaryota</taxon>
        <taxon>Metazoa</taxon>
        <taxon>Ecdysozoa</taxon>
        <taxon>Nematoda</taxon>
        <taxon>Chromadorea</taxon>
        <taxon>Rhabditida</taxon>
        <taxon>Rhabditina</taxon>
        <taxon>Rhabditomorpha</taxon>
        <taxon>Strongyloidea</taxon>
        <taxon>Ancylostomatidae</taxon>
        <taxon>Ancylostomatinae</taxon>
        <taxon>Ancylostoma</taxon>
    </lineage>
</organism>
<proteinExistence type="predicted"/>
<gene>
    <name evidence="1" type="primary">Acey_s0025.g1262</name>
    <name evidence="1" type="ORF">Y032_0025g1262</name>
</gene>
<accession>A0A016UXP0</accession>
<sequence>METEMLRWTAGVTRADRIGNEKIRERFGIVSLPTNFVKLALDGTAVLRANKDTICKVVLDLEVPGKRPKERPKQLWLETLHANLKYVGVYPDQAHDRAKWRQKIRKADPATKRD</sequence>
<dbReference type="AlphaFoldDB" id="A0A016UXP0"/>
<keyword evidence="2" id="KW-1185">Reference proteome</keyword>
<comment type="caution">
    <text evidence="1">The sequence shown here is derived from an EMBL/GenBank/DDBJ whole genome shotgun (WGS) entry which is preliminary data.</text>
</comment>
<evidence type="ECO:0000313" key="2">
    <source>
        <dbReference type="Proteomes" id="UP000024635"/>
    </source>
</evidence>
<evidence type="ECO:0000313" key="1">
    <source>
        <dbReference type="EMBL" id="EYC19243.1"/>
    </source>
</evidence>
<protein>
    <submittedName>
        <fullName evidence="1">Uncharacterized protein</fullName>
    </submittedName>
</protein>
<dbReference type="OrthoDB" id="5848222at2759"/>
<dbReference type="EMBL" id="JARK01001361">
    <property type="protein sequence ID" value="EYC19243.1"/>
    <property type="molecule type" value="Genomic_DNA"/>
</dbReference>
<dbReference type="Proteomes" id="UP000024635">
    <property type="component" value="Unassembled WGS sequence"/>
</dbReference>